<feature type="non-terminal residue" evidence="2">
    <location>
        <position position="76"/>
    </location>
</feature>
<dbReference type="EMBL" id="JAXCGZ010009737">
    <property type="protein sequence ID" value="KAK7076286.1"/>
    <property type="molecule type" value="Genomic_DNA"/>
</dbReference>
<proteinExistence type="predicted"/>
<dbReference type="Proteomes" id="UP001381693">
    <property type="component" value="Unassembled WGS sequence"/>
</dbReference>
<reference evidence="2 3" key="1">
    <citation type="submission" date="2023-11" db="EMBL/GenBank/DDBJ databases">
        <title>Halocaridina rubra genome assembly.</title>
        <authorList>
            <person name="Smith C."/>
        </authorList>
    </citation>
    <scope>NUCLEOTIDE SEQUENCE [LARGE SCALE GENOMIC DNA]</scope>
    <source>
        <strain evidence="2">EP-1</strain>
        <tissue evidence="2">Whole</tissue>
    </source>
</reference>
<organism evidence="2 3">
    <name type="scientific">Halocaridina rubra</name>
    <name type="common">Hawaiian red shrimp</name>
    <dbReference type="NCBI Taxonomy" id="373956"/>
    <lineage>
        <taxon>Eukaryota</taxon>
        <taxon>Metazoa</taxon>
        <taxon>Ecdysozoa</taxon>
        <taxon>Arthropoda</taxon>
        <taxon>Crustacea</taxon>
        <taxon>Multicrustacea</taxon>
        <taxon>Malacostraca</taxon>
        <taxon>Eumalacostraca</taxon>
        <taxon>Eucarida</taxon>
        <taxon>Decapoda</taxon>
        <taxon>Pleocyemata</taxon>
        <taxon>Caridea</taxon>
        <taxon>Atyoidea</taxon>
        <taxon>Atyidae</taxon>
        <taxon>Halocaridina</taxon>
    </lineage>
</organism>
<dbReference type="AlphaFoldDB" id="A0AAN8X4Y6"/>
<dbReference type="InterPro" id="IPR037181">
    <property type="entry name" value="SUFU_N"/>
</dbReference>
<dbReference type="GO" id="GO:0005737">
    <property type="term" value="C:cytoplasm"/>
    <property type="evidence" value="ECO:0007669"/>
    <property type="project" value="TreeGrafter"/>
</dbReference>
<comment type="caution">
    <text evidence="2">The sequence shown here is derived from an EMBL/GenBank/DDBJ whole genome shotgun (WGS) entry which is preliminary data.</text>
</comment>
<protein>
    <recommendedName>
        <fullName evidence="1">Suppressor of fused-like domain-containing protein</fullName>
    </recommendedName>
</protein>
<evidence type="ECO:0000259" key="1">
    <source>
        <dbReference type="Pfam" id="PF05076"/>
    </source>
</evidence>
<dbReference type="PANTHER" id="PTHR10928">
    <property type="entry name" value="SUPPRESSOR OF FUSED"/>
    <property type="match status" value="1"/>
</dbReference>
<dbReference type="InterPro" id="IPR007768">
    <property type="entry name" value="Suppressor_of_fused"/>
</dbReference>
<gene>
    <name evidence="2" type="ORF">SK128_007169</name>
</gene>
<dbReference type="InterPro" id="IPR020941">
    <property type="entry name" value="SUFU-like_domain"/>
</dbReference>
<dbReference type="PANTHER" id="PTHR10928:SF2">
    <property type="entry name" value="SUPPRESSOR OF FUSED HOMOLOG"/>
    <property type="match status" value="1"/>
</dbReference>
<keyword evidence="3" id="KW-1185">Reference proteome</keyword>
<dbReference type="SUPFAM" id="SSF103359">
    <property type="entry name" value="Suppressor of Fused, N-terminal domain"/>
    <property type="match status" value="1"/>
</dbReference>
<sequence>SMFCVGDHVSWHCPLDNSESRVQHMLMGEDPQLGNVETPNGLVQFVQIVGITSEELRATQHWNGVGVLDIIRRLPG</sequence>
<name>A0AAN8X4Y6_HALRR</name>
<feature type="non-terminal residue" evidence="2">
    <location>
        <position position="1"/>
    </location>
</feature>
<dbReference type="Pfam" id="PF05076">
    <property type="entry name" value="SUFU"/>
    <property type="match status" value="1"/>
</dbReference>
<evidence type="ECO:0000313" key="3">
    <source>
        <dbReference type="Proteomes" id="UP001381693"/>
    </source>
</evidence>
<feature type="domain" description="Suppressor of fused-like" evidence="1">
    <location>
        <begin position="2"/>
        <end position="70"/>
    </location>
</feature>
<evidence type="ECO:0000313" key="2">
    <source>
        <dbReference type="EMBL" id="KAK7076286.1"/>
    </source>
</evidence>
<accession>A0AAN8X4Y6</accession>
<dbReference type="GO" id="GO:0005634">
    <property type="term" value="C:nucleus"/>
    <property type="evidence" value="ECO:0007669"/>
    <property type="project" value="TreeGrafter"/>
</dbReference>